<dbReference type="KEGG" id="mela:C6568_08555"/>
<organism evidence="1 2">
    <name type="scientific">Melaminivora suipulveris</name>
    <dbReference type="NCBI Taxonomy" id="2109913"/>
    <lineage>
        <taxon>Bacteria</taxon>
        <taxon>Pseudomonadati</taxon>
        <taxon>Pseudomonadota</taxon>
        <taxon>Betaproteobacteria</taxon>
        <taxon>Burkholderiales</taxon>
        <taxon>Comamonadaceae</taxon>
        <taxon>Melaminivora</taxon>
    </lineage>
</organism>
<proteinExistence type="predicted"/>
<dbReference type="Gene3D" id="3.40.50.1820">
    <property type="entry name" value="alpha/beta hydrolase"/>
    <property type="match status" value="1"/>
</dbReference>
<evidence type="ECO:0000313" key="2">
    <source>
        <dbReference type="Proteomes" id="UP000237925"/>
    </source>
</evidence>
<evidence type="ECO:0008006" key="3">
    <source>
        <dbReference type="Google" id="ProtNLM"/>
    </source>
</evidence>
<accession>A0A2R3QBZ7</accession>
<gene>
    <name evidence="1" type="ORF">C6568_08555</name>
</gene>
<sequence length="212" mass="23028">MFTQDDGAPRALVLLPGAQMHPADVQRAGLPRQLAESGVTLDLYVPDLHLDPTGRFDALQYLEAEVLAELRARYAELWLGGISLGGLLALLYAQRRPQGLRGLCLLSPYAGSRLTTNAIQRAGGLDAWQPTPRQLGDGEFTLWHGLRQGQPDVPAFIGWGLADRFAGAMADVAQRLPQAHAVQVPQGHDWTAWLPLWSLFLHRLDAAGEGSG</sequence>
<protein>
    <recommendedName>
        <fullName evidence="3">Alpha/beta hydrolase</fullName>
    </recommendedName>
</protein>
<dbReference type="Proteomes" id="UP000237925">
    <property type="component" value="Chromosome"/>
</dbReference>
<dbReference type="EMBL" id="CP027667">
    <property type="protein sequence ID" value="AVO49308.1"/>
    <property type="molecule type" value="Genomic_DNA"/>
</dbReference>
<reference evidence="1 2" key="1">
    <citation type="submission" date="2018-03" db="EMBL/GenBank/DDBJ databases">
        <title>Genome sequencing of Melaminivora sp.</title>
        <authorList>
            <person name="Kim S.-J."/>
            <person name="Heo J."/>
            <person name="Ahn J.-H."/>
            <person name="Kwon S.-W."/>
        </authorList>
    </citation>
    <scope>NUCLEOTIDE SEQUENCE [LARGE SCALE GENOMIC DNA]</scope>
    <source>
        <strain evidence="1 2">SC2-9</strain>
    </source>
</reference>
<keyword evidence="2" id="KW-1185">Reference proteome</keyword>
<name>A0A2R3QBZ7_9BURK</name>
<dbReference type="AlphaFoldDB" id="A0A2R3QBZ7"/>
<evidence type="ECO:0000313" key="1">
    <source>
        <dbReference type="EMBL" id="AVO49308.1"/>
    </source>
</evidence>
<dbReference type="SUPFAM" id="SSF53474">
    <property type="entry name" value="alpha/beta-Hydrolases"/>
    <property type="match status" value="1"/>
</dbReference>
<dbReference type="InterPro" id="IPR029058">
    <property type="entry name" value="AB_hydrolase_fold"/>
</dbReference>